<sequence length="124" mass="13459">MSQLLCPTDQLLAIADDKFIVNNMLTDDDLDLDLDPCVWADLLSNDSNSCDSMITQMMDTTTAALSVTADATQTLLQTPETPPSSDRSTPPNFDDLLTTTQTAVRTTHNHLFIPNGTSLSPQSL</sequence>
<dbReference type="AlphaFoldDB" id="A0A7R9LY48"/>
<evidence type="ECO:0000313" key="3">
    <source>
        <dbReference type="Proteomes" id="UP000728032"/>
    </source>
</evidence>
<evidence type="ECO:0000313" key="2">
    <source>
        <dbReference type="EMBL" id="CAD7648811.1"/>
    </source>
</evidence>
<dbReference type="EMBL" id="CAJPVJ010003346">
    <property type="protein sequence ID" value="CAG2167435.1"/>
    <property type="molecule type" value="Genomic_DNA"/>
</dbReference>
<reference evidence="2" key="1">
    <citation type="submission" date="2020-11" db="EMBL/GenBank/DDBJ databases">
        <authorList>
            <person name="Tran Van P."/>
        </authorList>
    </citation>
    <scope>NUCLEOTIDE SEQUENCE</scope>
</reference>
<accession>A0A7R9LY48</accession>
<dbReference type="Proteomes" id="UP000728032">
    <property type="component" value="Unassembled WGS sequence"/>
</dbReference>
<keyword evidence="3" id="KW-1185">Reference proteome</keyword>
<name>A0A7R9LY48_9ACAR</name>
<feature type="region of interest" description="Disordered" evidence="1">
    <location>
        <begin position="76"/>
        <end position="95"/>
    </location>
</feature>
<proteinExistence type="predicted"/>
<evidence type="ECO:0000256" key="1">
    <source>
        <dbReference type="SAM" id="MobiDB-lite"/>
    </source>
</evidence>
<feature type="non-terminal residue" evidence="2">
    <location>
        <position position="124"/>
    </location>
</feature>
<organism evidence="2">
    <name type="scientific">Oppiella nova</name>
    <dbReference type="NCBI Taxonomy" id="334625"/>
    <lineage>
        <taxon>Eukaryota</taxon>
        <taxon>Metazoa</taxon>
        <taxon>Ecdysozoa</taxon>
        <taxon>Arthropoda</taxon>
        <taxon>Chelicerata</taxon>
        <taxon>Arachnida</taxon>
        <taxon>Acari</taxon>
        <taxon>Acariformes</taxon>
        <taxon>Sarcoptiformes</taxon>
        <taxon>Oribatida</taxon>
        <taxon>Brachypylina</taxon>
        <taxon>Oppioidea</taxon>
        <taxon>Oppiidae</taxon>
        <taxon>Oppiella</taxon>
    </lineage>
</organism>
<gene>
    <name evidence="2" type="ORF">ONB1V03_LOCUS6942</name>
</gene>
<protein>
    <submittedName>
        <fullName evidence="2">Uncharacterized protein</fullName>
    </submittedName>
</protein>
<dbReference type="EMBL" id="OC918171">
    <property type="protein sequence ID" value="CAD7648811.1"/>
    <property type="molecule type" value="Genomic_DNA"/>
</dbReference>